<keyword evidence="5 6" id="KW-0472">Membrane</keyword>
<feature type="transmembrane region" description="Helical" evidence="6">
    <location>
        <begin position="237"/>
        <end position="254"/>
    </location>
</feature>
<evidence type="ECO:0000256" key="1">
    <source>
        <dbReference type="ARBA" id="ARBA00004141"/>
    </source>
</evidence>
<evidence type="ECO:0000256" key="3">
    <source>
        <dbReference type="ARBA" id="ARBA00022692"/>
    </source>
</evidence>
<dbReference type="Proteomes" id="UP000824120">
    <property type="component" value="Chromosome 3"/>
</dbReference>
<evidence type="ECO:0000256" key="6">
    <source>
        <dbReference type="RuleBase" id="RU004914"/>
    </source>
</evidence>
<feature type="transmembrane region" description="Helical" evidence="6">
    <location>
        <begin position="472"/>
        <end position="493"/>
    </location>
</feature>
<feature type="transmembrane region" description="Helical" evidence="6">
    <location>
        <begin position="445"/>
        <end position="466"/>
    </location>
</feature>
<keyword evidence="3 6" id="KW-0812">Transmembrane</keyword>
<evidence type="ECO:0000256" key="4">
    <source>
        <dbReference type="ARBA" id="ARBA00022989"/>
    </source>
</evidence>
<dbReference type="GO" id="GO:0016020">
    <property type="term" value="C:membrane"/>
    <property type="evidence" value="ECO:0007669"/>
    <property type="project" value="UniProtKB-SubCell"/>
</dbReference>
<dbReference type="Pfam" id="PF01554">
    <property type="entry name" value="MatE"/>
    <property type="match status" value="3"/>
</dbReference>
<dbReference type="PANTHER" id="PTHR11206">
    <property type="entry name" value="MULTIDRUG RESISTANCE PROTEIN"/>
    <property type="match status" value="1"/>
</dbReference>
<sequence length="622" mass="68073">MYIEFERRPTMEAEYGKSSSVKTPLIDDREKQSILDETRKNGGGFSKEEIVDEVKRQVWLAGPLVSVNLLQFSLQLISIMFVGHLGELPLSGASMANSFASVTGISLLMGMSSALDTFCGQSYGAKQYHMLGIHMQRAMIILSLVSVPLAVIWANTGPILKFLGQDPSISDEAGQYALYFIPGVFAYGLLQCVVRFLQTQSIVIPMVLCAGVTTLIHVVVCWILVFKTELGVKGAALANSISYWLNFLFLVLYIKFSPSCAKTWTGLSKEALKDMLTFLRLAVPSAIMDHAWNIGLFIDLNLFTLMIVNSLEMWSFELMVLLSGLLPNPQLETLNTAATVWMIPFGLSGAVSTRVSNELGAAHPQLARLALYVVLAVAVMEGLVLGLVLIVIRKVWGYAYSNETEVVKYIAIMMPLLATSNFLDGLQCVLSGAVRGFGWQKIGAIINLGSYYLVGIPCAVLLAFYLHIGGKGLWLGIICALLVQVLSLLFITLRTNWEQEAKKAQERVEETTLPAEINGFSKEEIVEEVKKQIWLAGPLVSVNLLQFSLQLISIMFVGHLGELPLSGASMANSFTSVTGISLLFSPTCAKTWTGLSKEALKDMLAFVKLAIPSAIMLRNVVV</sequence>
<evidence type="ECO:0000313" key="8">
    <source>
        <dbReference type="Proteomes" id="UP000824120"/>
    </source>
</evidence>
<dbReference type="InterPro" id="IPR045069">
    <property type="entry name" value="MATE_euk"/>
</dbReference>
<dbReference type="AlphaFoldDB" id="A0A9J6A3M1"/>
<feature type="transmembrane region" description="Helical" evidence="6">
    <location>
        <begin position="98"/>
        <end position="118"/>
    </location>
</feature>
<dbReference type="OrthoDB" id="2126698at2759"/>
<dbReference type="EMBL" id="JACXVP010000003">
    <property type="protein sequence ID" value="KAG5618899.1"/>
    <property type="molecule type" value="Genomic_DNA"/>
</dbReference>
<feature type="transmembrane region" description="Helical" evidence="6">
    <location>
        <begin position="204"/>
        <end position="225"/>
    </location>
</feature>
<feature type="transmembrane region" description="Helical" evidence="6">
    <location>
        <begin position="336"/>
        <end position="357"/>
    </location>
</feature>
<name>A0A9J6A3M1_SOLCO</name>
<feature type="transmembrane region" description="Helical" evidence="6">
    <location>
        <begin position="176"/>
        <end position="197"/>
    </location>
</feature>
<evidence type="ECO:0000313" key="7">
    <source>
        <dbReference type="EMBL" id="KAG5618899.1"/>
    </source>
</evidence>
<feature type="transmembrane region" description="Helical" evidence="6">
    <location>
        <begin position="369"/>
        <end position="392"/>
    </location>
</feature>
<dbReference type="GO" id="GO:0042910">
    <property type="term" value="F:xenobiotic transmembrane transporter activity"/>
    <property type="evidence" value="ECO:0007669"/>
    <property type="project" value="InterPro"/>
</dbReference>
<reference evidence="7 8" key="1">
    <citation type="submission" date="2020-09" db="EMBL/GenBank/DDBJ databases">
        <title>De no assembly of potato wild relative species, Solanum commersonii.</title>
        <authorList>
            <person name="Cho K."/>
        </authorList>
    </citation>
    <scope>NUCLEOTIDE SEQUENCE [LARGE SCALE GENOMIC DNA]</scope>
    <source>
        <strain evidence="7">LZ3.2</strain>
        <tissue evidence="7">Leaf</tissue>
    </source>
</reference>
<keyword evidence="8" id="KW-1185">Reference proteome</keyword>
<dbReference type="InterPro" id="IPR002528">
    <property type="entry name" value="MATE_fam"/>
</dbReference>
<dbReference type="CDD" id="cd13132">
    <property type="entry name" value="MATE_eukaryotic"/>
    <property type="match status" value="1"/>
</dbReference>
<feature type="transmembrane region" description="Helical" evidence="6">
    <location>
        <begin position="412"/>
        <end position="433"/>
    </location>
</feature>
<feature type="transmembrane region" description="Helical" evidence="6">
    <location>
        <begin position="138"/>
        <end position="156"/>
    </location>
</feature>
<dbReference type="GO" id="GO:1990961">
    <property type="term" value="P:xenobiotic detoxification by transmembrane export across the plasma membrane"/>
    <property type="evidence" value="ECO:0007669"/>
    <property type="project" value="InterPro"/>
</dbReference>
<protein>
    <recommendedName>
        <fullName evidence="6">Protein DETOXIFICATION</fullName>
    </recommendedName>
    <alternativeName>
        <fullName evidence="6">Multidrug and toxic compound extrusion protein</fullName>
    </alternativeName>
</protein>
<comment type="caution">
    <text evidence="7">The sequence shown here is derived from an EMBL/GenBank/DDBJ whole genome shotgun (WGS) entry which is preliminary data.</text>
</comment>
<gene>
    <name evidence="7" type="ORF">H5410_018723</name>
</gene>
<comment type="similarity">
    <text evidence="2 6">Belongs to the multi antimicrobial extrusion (MATE) (TC 2.A.66.1) family.</text>
</comment>
<organism evidence="7 8">
    <name type="scientific">Solanum commersonii</name>
    <name type="common">Commerson's wild potato</name>
    <name type="synonym">Commerson's nightshade</name>
    <dbReference type="NCBI Taxonomy" id="4109"/>
    <lineage>
        <taxon>Eukaryota</taxon>
        <taxon>Viridiplantae</taxon>
        <taxon>Streptophyta</taxon>
        <taxon>Embryophyta</taxon>
        <taxon>Tracheophyta</taxon>
        <taxon>Spermatophyta</taxon>
        <taxon>Magnoliopsida</taxon>
        <taxon>eudicotyledons</taxon>
        <taxon>Gunneridae</taxon>
        <taxon>Pentapetalae</taxon>
        <taxon>asterids</taxon>
        <taxon>lamiids</taxon>
        <taxon>Solanales</taxon>
        <taxon>Solanaceae</taxon>
        <taxon>Solanoideae</taxon>
        <taxon>Solaneae</taxon>
        <taxon>Solanum</taxon>
    </lineage>
</organism>
<feature type="transmembrane region" description="Helical" evidence="6">
    <location>
        <begin position="65"/>
        <end position="86"/>
    </location>
</feature>
<evidence type="ECO:0000256" key="2">
    <source>
        <dbReference type="ARBA" id="ARBA00010199"/>
    </source>
</evidence>
<comment type="subcellular location">
    <subcellularLocation>
        <location evidence="1">Membrane</location>
        <topology evidence="1">Multi-pass membrane protein</topology>
    </subcellularLocation>
</comment>
<keyword evidence="4 6" id="KW-1133">Transmembrane helix</keyword>
<feature type="transmembrane region" description="Helical" evidence="6">
    <location>
        <begin position="294"/>
        <end position="316"/>
    </location>
</feature>
<evidence type="ECO:0000256" key="5">
    <source>
        <dbReference type="ARBA" id="ARBA00023136"/>
    </source>
</evidence>
<proteinExistence type="inferred from homology"/>
<accession>A0A9J6A3M1</accession>
<dbReference type="NCBIfam" id="TIGR00797">
    <property type="entry name" value="matE"/>
    <property type="match status" value="1"/>
</dbReference>
<dbReference type="GO" id="GO:0015297">
    <property type="term" value="F:antiporter activity"/>
    <property type="evidence" value="ECO:0007669"/>
    <property type="project" value="InterPro"/>
</dbReference>